<evidence type="ECO:0000313" key="4">
    <source>
        <dbReference type="Proteomes" id="UP000784294"/>
    </source>
</evidence>
<evidence type="ECO:0000256" key="1">
    <source>
        <dbReference type="SAM" id="MobiDB-lite"/>
    </source>
</evidence>
<reference evidence="3" key="1">
    <citation type="submission" date="2018-11" db="EMBL/GenBank/DDBJ databases">
        <authorList>
            <consortium name="Pathogen Informatics"/>
        </authorList>
    </citation>
    <scope>NUCLEOTIDE SEQUENCE</scope>
</reference>
<evidence type="ECO:0000313" key="3">
    <source>
        <dbReference type="EMBL" id="VEL33152.1"/>
    </source>
</evidence>
<feature type="region of interest" description="Disordered" evidence="1">
    <location>
        <begin position="198"/>
        <end position="227"/>
    </location>
</feature>
<feature type="signal peptide" evidence="2">
    <location>
        <begin position="1"/>
        <end position="24"/>
    </location>
</feature>
<sequence>MTCNLIRLSQLLIALVLICFPAELHKPSFSHTPHEEILFPLAESSHTQLSDDFGKFASSHTADIGTDGVTAISTTSNGFSSGAVIQDSNSRKSHQPLYSRKSQHPKDARYSLHSRNSDNSICLERSHSSPPPQRDYSRQPDSFFQINQSSAREKISPHFTSGLRSSPEANASIVHTVSETEDLARQSTTDFESHMSLCAAPQRQHRSSRRQPLNVGTETPRPASMDDSLTDITPMQINVNVNPGQPSVPSTSGSLRLLQVAVVATTADHAEDAGPPTDGEDERADTQLYLDSYIQTDRPNIKLSRSLMDLFFNLAAIKNSPRFHNLFRMSCENSSPSPNAELVTSQTKESPEGLQCITDLRLSSPHLFTPPILSNWVLSLTENFQIPSAHEGQETLNILTLYCIAEANAATLVLLFPALMNKGAGNVEGVLDSLLTGKIDLDLVWIRLFSVVNMY</sequence>
<feature type="region of interest" description="Disordered" evidence="1">
    <location>
        <begin position="82"/>
        <end position="140"/>
    </location>
</feature>
<dbReference type="AlphaFoldDB" id="A0A3S5C3P1"/>
<feature type="chain" id="PRO_5018790867" evidence="2">
    <location>
        <begin position="25"/>
        <end position="455"/>
    </location>
</feature>
<accession>A0A3S5C3P1</accession>
<keyword evidence="2" id="KW-0732">Signal</keyword>
<evidence type="ECO:0000256" key="2">
    <source>
        <dbReference type="SAM" id="SignalP"/>
    </source>
</evidence>
<comment type="caution">
    <text evidence="3">The sequence shown here is derived from an EMBL/GenBank/DDBJ whole genome shotgun (WGS) entry which is preliminary data.</text>
</comment>
<gene>
    <name evidence="3" type="ORF">PXEA_LOCUS26592</name>
</gene>
<organism evidence="3 4">
    <name type="scientific">Protopolystoma xenopodis</name>
    <dbReference type="NCBI Taxonomy" id="117903"/>
    <lineage>
        <taxon>Eukaryota</taxon>
        <taxon>Metazoa</taxon>
        <taxon>Spiralia</taxon>
        <taxon>Lophotrochozoa</taxon>
        <taxon>Platyhelminthes</taxon>
        <taxon>Monogenea</taxon>
        <taxon>Polyopisthocotylea</taxon>
        <taxon>Polystomatidea</taxon>
        <taxon>Polystomatidae</taxon>
        <taxon>Protopolystoma</taxon>
    </lineage>
</organism>
<keyword evidence="4" id="KW-1185">Reference proteome</keyword>
<dbReference type="EMBL" id="CAAALY010245251">
    <property type="protein sequence ID" value="VEL33152.1"/>
    <property type="molecule type" value="Genomic_DNA"/>
</dbReference>
<dbReference type="Proteomes" id="UP000784294">
    <property type="component" value="Unassembled WGS sequence"/>
</dbReference>
<protein>
    <submittedName>
        <fullName evidence="3">Uncharacterized protein</fullName>
    </submittedName>
</protein>
<name>A0A3S5C3P1_9PLAT</name>
<proteinExistence type="predicted"/>